<keyword evidence="3" id="KW-1185">Reference proteome</keyword>
<feature type="compositionally biased region" description="Low complexity" evidence="1">
    <location>
        <begin position="122"/>
        <end position="146"/>
    </location>
</feature>
<name>A0ABV8SF19_9BACL</name>
<feature type="compositionally biased region" description="Basic residues" evidence="1">
    <location>
        <begin position="62"/>
        <end position="72"/>
    </location>
</feature>
<sequence length="239" mass="24366">MRGRIRASRARRQAGIQARISRALLRKRGRRVRAAGCMPARRRPSCSIGRRGLTVREACRPISRRPKRHRIRGAQGPAGANGPQGSPGPIGLQGPQGLMGPQGLAGIPGTAGEAGGQGIPGAAGPQGAQGLQGVQGLQGLQGEPGQQGPPGPPGGEDYTEMIALLQGYLDTQADIVVMTAGQPRGFAGTVVSLGTALANFLTNAGTTMTIPYGYIANVEALQSGVLSGREAADVDDAVG</sequence>
<dbReference type="EMBL" id="JBHSED010000040">
    <property type="protein sequence ID" value="MFC4305901.1"/>
    <property type="molecule type" value="Genomic_DNA"/>
</dbReference>
<organism evidence="2 3">
    <name type="scientific">Cohnella boryungensis</name>
    <dbReference type="NCBI Taxonomy" id="768479"/>
    <lineage>
        <taxon>Bacteria</taxon>
        <taxon>Bacillati</taxon>
        <taxon>Bacillota</taxon>
        <taxon>Bacilli</taxon>
        <taxon>Bacillales</taxon>
        <taxon>Paenibacillaceae</taxon>
        <taxon>Cohnella</taxon>
    </lineage>
</organism>
<feature type="compositionally biased region" description="Low complexity" evidence="1">
    <location>
        <begin position="73"/>
        <end position="111"/>
    </location>
</feature>
<evidence type="ECO:0000313" key="2">
    <source>
        <dbReference type="EMBL" id="MFC4305901.1"/>
    </source>
</evidence>
<dbReference type="PANTHER" id="PTHR24023">
    <property type="entry name" value="COLLAGEN ALPHA"/>
    <property type="match status" value="1"/>
</dbReference>
<comment type="caution">
    <text evidence="2">The sequence shown here is derived from an EMBL/GenBank/DDBJ whole genome shotgun (WGS) entry which is preliminary data.</text>
</comment>
<dbReference type="Proteomes" id="UP001595755">
    <property type="component" value="Unassembled WGS sequence"/>
</dbReference>
<feature type="compositionally biased region" description="Gly residues" evidence="1">
    <location>
        <begin position="112"/>
        <end position="121"/>
    </location>
</feature>
<gene>
    <name evidence="2" type="ORF">ACFO1S_20935</name>
</gene>
<proteinExistence type="predicted"/>
<dbReference type="Pfam" id="PF01391">
    <property type="entry name" value="Collagen"/>
    <property type="match status" value="1"/>
</dbReference>
<dbReference type="InterPro" id="IPR050149">
    <property type="entry name" value="Collagen_superfamily"/>
</dbReference>
<dbReference type="PANTHER" id="PTHR24023:SF1082">
    <property type="entry name" value="COLLAGEN TRIPLE HELIX REPEAT"/>
    <property type="match status" value="1"/>
</dbReference>
<reference evidence="3" key="1">
    <citation type="journal article" date="2019" name="Int. J. Syst. Evol. Microbiol.">
        <title>The Global Catalogue of Microorganisms (GCM) 10K type strain sequencing project: providing services to taxonomists for standard genome sequencing and annotation.</title>
        <authorList>
            <consortium name="The Broad Institute Genomics Platform"/>
            <consortium name="The Broad Institute Genome Sequencing Center for Infectious Disease"/>
            <person name="Wu L."/>
            <person name="Ma J."/>
        </authorList>
    </citation>
    <scope>NUCLEOTIDE SEQUENCE [LARGE SCALE GENOMIC DNA]</scope>
    <source>
        <strain evidence="3">CGMCC 4.1641</strain>
    </source>
</reference>
<evidence type="ECO:0000313" key="3">
    <source>
        <dbReference type="Proteomes" id="UP001595755"/>
    </source>
</evidence>
<dbReference type="InterPro" id="IPR008160">
    <property type="entry name" value="Collagen"/>
</dbReference>
<protein>
    <submittedName>
        <fullName evidence="2">Collagen-like protein</fullName>
    </submittedName>
</protein>
<accession>A0ABV8SF19</accession>
<evidence type="ECO:0000256" key="1">
    <source>
        <dbReference type="SAM" id="MobiDB-lite"/>
    </source>
</evidence>
<dbReference type="RefSeq" id="WP_204601463.1">
    <property type="nucleotide sequence ID" value="NZ_JBHSED010000040.1"/>
</dbReference>
<feature type="region of interest" description="Disordered" evidence="1">
    <location>
        <begin position="61"/>
        <end position="158"/>
    </location>
</feature>